<dbReference type="AlphaFoldDB" id="A0A074ZDQ7"/>
<dbReference type="Pfam" id="PF00481">
    <property type="entry name" value="PP2C"/>
    <property type="match status" value="2"/>
</dbReference>
<accession>A0A074ZDQ7</accession>
<dbReference type="GeneID" id="20321366"/>
<dbReference type="PROSITE" id="PS51746">
    <property type="entry name" value="PPM_2"/>
    <property type="match status" value="1"/>
</dbReference>
<dbReference type="SMART" id="SM00332">
    <property type="entry name" value="PP2Cc"/>
    <property type="match status" value="1"/>
</dbReference>
<evidence type="ECO:0000259" key="2">
    <source>
        <dbReference type="PROSITE" id="PS51746"/>
    </source>
</evidence>
<keyword evidence="4" id="KW-1185">Reference proteome</keyword>
<proteinExistence type="predicted"/>
<reference evidence="3 4" key="1">
    <citation type="submission" date="2013-11" db="EMBL/GenBank/DDBJ databases">
        <title>Opisthorchis viverrini - life in the bile duct.</title>
        <authorList>
            <person name="Young N.D."/>
            <person name="Nagarajan N."/>
            <person name="Lin S.J."/>
            <person name="Korhonen P.K."/>
            <person name="Jex A.R."/>
            <person name="Hall R.S."/>
            <person name="Safavi-Hemami H."/>
            <person name="Kaewkong W."/>
            <person name="Bertrand D."/>
            <person name="Gao S."/>
            <person name="Seet Q."/>
            <person name="Wongkham S."/>
            <person name="Teh B.T."/>
            <person name="Wongkham C."/>
            <person name="Intapan P.M."/>
            <person name="Maleewong W."/>
            <person name="Yang X."/>
            <person name="Hu M."/>
            <person name="Wang Z."/>
            <person name="Hofmann A."/>
            <person name="Sternberg P.W."/>
            <person name="Tan P."/>
            <person name="Wang J."/>
            <person name="Gasser R.B."/>
        </authorList>
    </citation>
    <scope>NUCLEOTIDE SEQUENCE [LARGE SCALE GENOMIC DNA]</scope>
</reference>
<sequence>MMDATCLIRSIAKELSVENNKEAKIRSIVRMRPVLRAVQRKHVIPYVLSIAEKHLFNFAGDSVSAVSLLTPIWVQLMQRLKSDKKEVFDFIAVQSLSMECLRSAVELCTDVNSSPTLSSTHRTWSSLGLCVDAISVVNRRRRQEDRWFATSDLLSYAAVCVADENGPSKNKPASSPPVSAIAVFDGHNGPEAAEHCSHLAPYLLSLGLSKQSSDQSPSITDLLANLFYELNESVNEGHRNNLWSSGTTATVCAIHGDCISTAWVGDSQAWLINMPKELQGKAHSTTGQTCQTTEFHKSEPPRCVTLAGSTVIRPRSEQLNGHVSDSVVKTSTSNQEQSPSPMGVPPTSPRGLALALTDTIHRPEFANEFVSVVRTGGTVSTVVGRGDGYTPVTTTFPSETVRAFQKSMFNDIVLPSADAQTLQVPALRDPNLSDCRVGGLSCVSRALGDDHMLNGVSGLPSVTTWKYNKQAGQRPLCLVVASDGLWDTENCSPVEVAHIAQRWFTEHTGISGQVEKGLSRELTQLAISNGASDNITCLVLWLNRWIPDDWTSHTQPILGRNVRWPRGTRITSLVDFNSLEQLTVRGPMCPSPLSLQQRSSMYAETASSKGIRYSSPPRRKS</sequence>
<dbReference type="CDD" id="cd00143">
    <property type="entry name" value="PP2Cc"/>
    <property type="match status" value="1"/>
</dbReference>
<gene>
    <name evidence="3" type="ORF">T265_07187</name>
</gene>
<dbReference type="EMBL" id="KL596780">
    <property type="protein sequence ID" value="KER25308.1"/>
    <property type="molecule type" value="Genomic_DNA"/>
</dbReference>
<dbReference type="SUPFAM" id="SSF81606">
    <property type="entry name" value="PP2C-like"/>
    <property type="match status" value="1"/>
</dbReference>
<evidence type="ECO:0000256" key="1">
    <source>
        <dbReference type="SAM" id="MobiDB-lite"/>
    </source>
</evidence>
<dbReference type="KEGG" id="ovi:T265_07187"/>
<dbReference type="PANTHER" id="PTHR47992">
    <property type="entry name" value="PROTEIN PHOSPHATASE"/>
    <property type="match status" value="1"/>
</dbReference>
<dbReference type="CTD" id="20321366"/>
<dbReference type="Gene3D" id="3.60.40.10">
    <property type="entry name" value="PPM-type phosphatase domain"/>
    <property type="match status" value="1"/>
</dbReference>
<dbReference type="Proteomes" id="UP000054324">
    <property type="component" value="Unassembled WGS sequence"/>
</dbReference>
<feature type="compositionally biased region" description="Polar residues" evidence="1">
    <location>
        <begin position="317"/>
        <end position="340"/>
    </location>
</feature>
<name>A0A074ZDQ7_OPIVI</name>
<dbReference type="GO" id="GO:0004722">
    <property type="term" value="F:protein serine/threonine phosphatase activity"/>
    <property type="evidence" value="ECO:0007669"/>
    <property type="project" value="InterPro"/>
</dbReference>
<dbReference type="InterPro" id="IPR036457">
    <property type="entry name" value="PPM-type-like_dom_sf"/>
</dbReference>
<dbReference type="InterPro" id="IPR015655">
    <property type="entry name" value="PP2C"/>
</dbReference>
<dbReference type="STRING" id="6198.A0A074ZDQ7"/>
<dbReference type="RefSeq" id="XP_009170907.1">
    <property type="nucleotide sequence ID" value="XM_009172643.1"/>
</dbReference>
<feature type="region of interest" description="Disordered" evidence="1">
    <location>
        <begin position="315"/>
        <end position="348"/>
    </location>
</feature>
<feature type="domain" description="PPM-type phosphatase" evidence="2">
    <location>
        <begin position="126"/>
        <end position="542"/>
    </location>
</feature>
<protein>
    <recommendedName>
        <fullName evidence="2">PPM-type phosphatase domain-containing protein</fullName>
    </recommendedName>
</protein>
<evidence type="ECO:0000313" key="3">
    <source>
        <dbReference type="EMBL" id="KER25308.1"/>
    </source>
</evidence>
<dbReference type="InterPro" id="IPR001932">
    <property type="entry name" value="PPM-type_phosphatase-like_dom"/>
</dbReference>
<dbReference type="OrthoDB" id="10264738at2759"/>
<evidence type="ECO:0000313" key="4">
    <source>
        <dbReference type="Proteomes" id="UP000054324"/>
    </source>
</evidence>
<organism evidence="3 4">
    <name type="scientific">Opisthorchis viverrini</name>
    <name type="common">Southeast Asian liver fluke</name>
    <dbReference type="NCBI Taxonomy" id="6198"/>
    <lineage>
        <taxon>Eukaryota</taxon>
        <taxon>Metazoa</taxon>
        <taxon>Spiralia</taxon>
        <taxon>Lophotrochozoa</taxon>
        <taxon>Platyhelminthes</taxon>
        <taxon>Trematoda</taxon>
        <taxon>Digenea</taxon>
        <taxon>Opisthorchiida</taxon>
        <taxon>Opisthorchiata</taxon>
        <taxon>Opisthorchiidae</taxon>
        <taxon>Opisthorchis</taxon>
    </lineage>
</organism>